<sequence>MKKRNANAAASAADINQIAESEKLSDKLAVIGGAFATLGDFLGTLAAIIAIEETAADDRQAEQEKNEQQAKMADMQRQIDALQQKLERLSKP</sequence>
<evidence type="ECO:0008006" key="4">
    <source>
        <dbReference type="Google" id="ProtNLM"/>
    </source>
</evidence>
<protein>
    <recommendedName>
        <fullName evidence="4">Translation initiation factor 2</fullName>
    </recommendedName>
</protein>
<dbReference type="EMBL" id="JAGGDJ010000036">
    <property type="protein sequence ID" value="MBO7747608.1"/>
    <property type="molecule type" value="Genomic_DNA"/>
</dbReference>
<dbReference type="RefSeq" id="WP_208850251.1">
    <property type="nucleotide sequence ID" value="NZ_JAGGDJ010000036.1"/>
</dbReference>
<evidence type="ECO:0000313" key="2">
    <source>
        <dbReference type="EMBL" id="MBO7747608.1"/>
    </source>
</evidence>
<gene>
    <name evidence="2" type="ORF">I8J29_25805</name>
</gene>
<proteinExistence type="predicted"/>
<evidence type="ECO:0000256" key="1">
    <source>
        <dbReference type="SAM" id="Coils"/>
    </source>
</evidence>
<keyword evidence="1" id="KW-0175">Coiled coil</keyword>
<comment type="caution">
    <text evidence="2">The sequence shown here is derived from an EMBL/GenBank/DDBJ whole genome shotgun (WGS) entry which is preliminary data.</text>
</comment>
<reference evidence="2 3" key="1">
    <citation type="submission" date="2021-03" db="EMBL/GenBank/DDBJ databases">
        <title>Paenibacillus artemisicola MWE-103 whole genome sequence.</title>
        <authorList>
            <person name="Ham Y.J."/>
        </authorList>
    </citation>
    <scope>NUCLEOTIDE SEQUENCE [LARGE SCALE GENOMIC DNA]</scope>
    <source>
        <strain evidence="2 3">MWE-103</strain>
    </source>
</reference>
<name>A0ABS3WH36_9BACL</name>
<accession>A0ABS3WH36</accession>
<keyword evidence="3" id="KW-1185">Reference proteome</keyword>
<dbReference type="Proteomes" id="UP000670947">
    <property type="component" value="Unassembled WGS sequence"/>
</dbReference>
<organism evidence="2 3">
    <name type="scientific">Paenibacillus artemisiicola</name>
    <dbReference type="NCBI Taxonomy" id="1172618"/>
    <lineage>
        <taxon>Bacteria</taxon>
        <taxon>Bacillati</taxon>
        <taxon>Bacillota</taxon>
        <taxon>Bacilli</taxon>
        <taxon>Bacillales</taxon>
        <taxon>Paenibacillaceae</taxon>
        <taxon>Paenibacillus</taxon>
    </lineage>
</organism>
<evidence type="ECO:0000313" key="3">
    <source>
        <dbReference type="Proteomes" id="UP000670947"/>
    </source>
</evidence>
<feature type="coiled-coil region" evidence="1">
    <location>
        <begin position="51"/>
        <end position="92"/>
    </location>
</feature>